<dbReference type="PANTHER" id="PTHR46577">
    <property type="entry name" value="HTH-TYPE TRANSCRIPTIONAL REGULATORY PROTEIN GABR"/>
    <property type="match status" value="1"/>
</dbReference>
<dbReference type="InterPro" id="IPR036388">
    <property type="entry name" value="WH-like_DNA-bd_sf"/>
</dbReference>
<dbReference type="GO" id="GO:0003677">
    <property type="term" value="F:DNA binding"/>
    <property type="evidence" value="ECO:0007669"/>
    <property type="project" value="UniProtKB-KW"/>
</dbReference>
<dbReference type="InterPro" id="IPR036390">
    <property type="entry name" value="WH_DNA-bd_sf"/>
</dbReference>
<dbReference type="Proteomes" id="UP000298781">
    <property type="component" value="Chromosome"/>
</dbReference>
<dbReference type="Gene3D" id="1.10.10.10">
    <property type="entry name" value="Winged helix-like DNA-binding domain superfamily/Winged helix DNA-binding domain"/>
    <property type="match status" value="1"/>
</dbReference>
<keyword evidence="7" id="KW-0032">Aminotransferase</keyword>
<dbReference type="Pfam" id="PF00155">
    <property type="entry name" value="Aminotran_1_2"/>
    <property type="match status" value="1"/>
</dbReference>
<evidence type="ECO:0000256" key="3">
    <source>
        <dbReference type="ARBA" id="ARBA00023015"/>
    </source>
</evidence>
<dbReference type="Gene3D" id="3.40.640.10">
    <property type="entry name" value="Type I PLP-dependent aspartate aminotransferase-like (Major domain)"/>
    <property type="match status" value="1"/>
</dbReference>
<evidence type="ECO:0000256" key="1">
    <source>
        <dbReference type="ARBA" id="ARBA00005384"/>
    </source>
</evidence>
<dbReference type="SMART" id="SM00345">
    <property type="entry name" value="HTH_GNTR"/>
    <property type="match status" value="1"/>
</dbReference>
<evidence type="ECO:0000259" key="6">
    <source>
        <dbReference type="PROSITE" id="PS50949"/>
    </source>
</evidence>
<dbReference type="GO" id="GO:0030170">
    <property type="term" value="F:pyridoxal phosphate binding"/>
    <property type="evidence" value="ECO:0007669"/>
    <property type="project" value="InterPro"/>
</dbReference>
<dbReference type="Pfam" id="PF00392">
    <property type="entry name" value="GntR"/>
    <property type="match status" value="1"/>
</dbReference>
<dbReference type="AlphaFoldDB" id="A0A4D7AZX0"/>
<dbReference type="InterPro" id="IPR004839">
    <property type="entry name" value="Aminotransferase_I/II_large"/>
</dbReference>
<evidence type="ECO:0000313" key="8">
    <source>
        <dbReference type="Proteomes" id="UP000298781"/>
    </source>
</evidence>
<dbReference type="InterPro" id="IPR015421">
    <property type="entry name" value="PyrdxlP-dep_Trfase_major"/>
</dbReference>
<comment type="similarity">
    <text evidence="1">In the C-terminal section; belongs to the class-I pyridoxal-phosphate-dependent aminotransferase family.</text>
</comment>
<gene>
    <name evidence="7" type="ORF">E8M01_23545</name>
</gene>
<evidence type="ECO:0000256" key="4">
    <source>
        <dbReference type="ARBA" id="ARBA00023125"/>
    </source>
</evidence>
<evidence type="ECO:0000256" key="2">
    <source>
        <dbReference type="ARBA" id="ARBA00022898"/>
    </source>
</evidence>
<dbReference type="InterPro" id="IPR000524">
    <property type="entry name" value="Tscrpt_reg_HTH_GntR"/>
</dbReference>
<dbReference type="PROSITE" id="PS50949">
    <property type="entry name" value="HTH_GNTR"/>
    <property type="match status" value="1"/>
</dbReference>
<dbReference type="RefSeq" id="WP_136962392.1">
    <property type="nucleotide sequence ID" value="NZ_CP039690.1"/>
</dbReference>
<name>A0A4D7AZX0_9HYPH</name>
<dbReference type="PANTHER" id="PTHR46577:SF1">
    <property type="entry name" value="HTH-TYPE TRANSCRIPTIONAL REGULATORY PROTEIN GABR"/>
    <property type="match status" value="1"/>
</dbReference>
<evidence type="ECO:0000256" key="5">
    <source>
        <dbReference type="ARBA" id="ARBA00023163"/>
    </source>
</evidence>
<dbReference type="EMBL" id="CP039690">
    <property type="protein sequence ID" value="QCI66954.1"/>
    <property type="molecule type" value="Genomic_DNA"/>
</dbReference>
<dbReference type="SUPFAM" id="SSF46785">
    <property type="entry name" value="Winged helix' DNA-binding domain"/>
    <property type="match status" value="1"/>
</dbReference>
<dbReference type="InterPro" id="IPR051446">
    <property type="entry name" value="HTH_trans_reg/aminotransferase"/>
</dbReference>
<dbReference type="OrthoDB" id="9808770at2"/>
<dbReference type="CDD" id="cd00609">
    <property type="entry name" value="AAT_like"/>
    <property type="match status" value="1"/>
</dbReference>
<dbReference type="CDD" id="cd07377">
    <property type="entry name" value="WHTH_GntR"/>
    <property type="match status" value="1"/>
</dbReference>
<dbReference type="GO" id="GO:0008483">
    <property type="term" value="F:transaminase activity"/>
    <property type="evidence" value="ECO:0007669"/>
    <property type="project" value="UniProtKB-KW"/>
</dbReference>
<keyword evidence="8" id="KW-1185">Reference proteome</keyword>
<organism evidence="7 8">
    <name type="scientific">Phreatobacter stygius</name>
    <dbReference type="NCBI Taxonomy" id="1940610"/>
    <lineage>
        <taxon>Bacteria</taxon>
        <taxon>Pseudomonadati</taxon>
        <taxon>Pseudomonadota</taxon>
        <taxon>Alphaproteobacteria</taxon>
        <taxon>Hyphomicrobiales</taxon>
        <taxon>Phreatobacteraceae</taxon>
        <taxon>Phreatobacter</taxon>
    </lineage>
</organism>
<dbReference type="SUPFAM" id="SSF53383">
    <property type="entry name" value="PLP-dependent transferases"/>
    <property type="match status" value="1"/>
</dbReference>
<proteinExistence type="inferred from homology"/>
<keyword evidence="7" id="KW-0808">Transferase</keyword>
<sequence length="291" mass="31512">MRTAPTRSKWAEFLDLEIDPASDRPLFQQIYLMLRTAIVSNALSPGSRLPSTRQLADRLDVSRTSVLTAYEQLIAEGYIAGQAGSGTYVSHDVPQAMAVATPPAATLRKASRRTLSQAGQRYMAVSTDLTVTEHLAFGTGCCSIDAVTVEGWRRISAQEMRRFNPVNLGYADPTGEYALRNEVAQYLRAARAVQCDPEQIIILSGAQQAIDLSLRTLIDPGDPVWVEDPGYMATRAALIAAGAKLVPVPIDSDGLMVHEGIARAPKARAVFVTPRTSSRPARSWPCRAGST</sequence>
<accession>A0A4D7AZX0</accession>
<protein>
    <submittedName>
        <fullName evidence="7">PLP-dependent aminotransferase family protein</fullName>
    </submittedName>
</protein>
<keyword evidence="4" id="KW-0238">DNA-binding</keyword>
<dbReference type="InterPro" id="IPR015424">
    <property type="entry name" value="PyrdxlP-dep_Trfase"/>
</dbReference>
<dbReference type="GO" id="GO:0003700">
    <property type="term" value="F:DNA-binding transcription factor activity"/>
    <property type="evidence" value="ECO:0007669"/>
    <property type="project" value="InterPro"/>
</dbReference>
<dbReference type="KEGG" id="pstg:E8M01_23545"/>
<evidence type="ECO:0000313" key="7">
    <source>
        <dbReference type="EMBL" id="QCI66954.1"/>
    </source>
</evidence>
<dbReference type="PRINTS" id="PR00035">
    <property type="entry name" value="HTHGNTR"/>
</dbReference>
<keyword evidence="5" id="KW-0804">Transcription</keyword>
<keyword evidence="2" id="KW-0663">Pyridoxal phosphate</keyword>
<keyword evidence="3" id="KW-0805">Transcription regulation</keyword>
<feature type="domain" description="HTH gntR-type" evidence="6">
    <location>
        <begin position="24"/>
        <end position="92"/>
    </location>
</feature>
<reference evidence="7 8" key="1">
    <citation type="submission" date="2019-04" db="EMBL/GenBank/DDBJ databases">
        <title>Phreatobacter aquaticus sp. nov.</title>
        <authorList>
            <person name="Choi A."/>
        </authorList>
    </citation>
    <scope>NUCLEOTIDE SEQUENCE [LARGE SCALE GENOMIC DNA]</scope>
    <source>
        <strain evidence="7 8">KCTC 52518</strain>
    </source>
</reference>